<evidence type="ECO:0000313" key="4">
    <source>
        <dbReference type="EMBL" id="MBK1444894.1"/>
    </source>
</evidence>
<dbReference type="Proteomes" id="UP000660083">
    <property type="component" value="Unassembled WGS sequence"/>
</dbReference>
<dbReference type="AlphaFoldDB" id="A0A1C2TWP5"/>
<dbReference type="CDD" id="cd03811">
    <property type="entry name" value="GT4_GT28_WabH-like"/>
    <property type="match status" value="1"/>
</dbReference>
<evidence type="ECO:0000259" key="1">
    <source>
        <dbReference type="Pfam" id="PF00534"/>
    </source>
</evidence>
<gene>
    <name evidence="4" type="ORF">JDA50_10690</name>
    <name evidence="3" type="ORF">WP2W18E11_05510</name>
</gene>
<dbReference type="InterPro" id="IPR028098">
    <property type="entry name" value="Glyco_trans_4-like_N"/>
</dbReference>
<dbReference type="GO" id="GO:1901135">
    <property type="term" value="P:carbohydrate derivative metabolic process"/>
    <property type="evidence" value="ECO:0007669"/>
    <property type="project" value="UniProtKB-ARBA"/>
</dbReference>
<proteinExistence type="predicted"/>
<evidence type="ECO:0000259" key="2">
    <source>
        <dbReference type="Pfam" id="PF13439"/>
    </source>
</evidence>
<feature type="domain" description="Glycosyltransferase subfamily 4-like N-terminal" evidence="2">
    <location>
        <begin position="13"/>
        <end position="148"/>
    </location>
</feature>
<evidence type="ECO:0000313" key="6">
    <source>
        <dbReference type="Proteomes" id="UP000660083"/>
    </source>
</evidence>
<dbReference type="EMBL" id="JAEFCT010000008">
    <property type="protein sequence ID" value="MBK1444894.1"/>
    <property type="molecule type" value="Genomic_DNA"/>
</dbReference>
<reference evidence="4" key="2">
    <citation type="submission" date="2020-12" db="EMBL/GenBank/DDBJ databases">
        <authorList>
            <person name="Chopjitt P."/>
        </authorList>
    </citation>
    <scope>NUCLEOTIDE SEQUENCE</scope>
    <source>
        <strain evidence="4">AP1</strain>
    </source>
</reference>
<keyword evidence="4" id="KW-0808">Transferase</keyword>
<dbReference type="EMBL" id="AP021936">
    <property type="protein sequence ID" value="BBQ47553.1"/>
    <property type="molecule type" value="Genomic_DNA"/>
</dbReference>
<protein>
    <submittedName>
        <fullName evidence="4">Glycosyltransferase</fullName>
    </submittedName>
</protein>
<dbReference type="PANTHER" id="PTHR12526">
    <property type="entry name" value="GLYCOSYLTRANSFERASE"/>
    <property type="match status" value="1"/>
</dbReference>
<dbReference type="Pfam" id="PF00534">
    <property type="entry name" value="Glycos_transf_1"/>
    <property type="match status" value="1"/>
</dbReference>
<reference evidence="3 5" key="1">
    <citation type="submission" date="2019-12" db="EMBL/GenBank/DDBJ databases">
        <title>complete genome sequences of Acinetobacter pittii str. WP2-W18-ESBL-11 isolated from wastewater treatment plant effluent.</title>
        <authorList>
            <person name="Sekizuka T."/>
            <person name="Itokawa K."/>
            <person name="Yatsu K."/>
            <person name="Inamine Y."/>
            <person name="Kuroda M."/>
        </authorList>
    </citation>
    <scope>NUCLEOTIDE SEQUENCE [LARGE SCALE GENOMIC DNA]</scope>
    <source>
        <strain evidence="3 5">WP2-W18-ESBL-11</strain>
    </source>
</reference>
<accession>A0A1C2TWP5</accession>
<feature type="domain" description="Glycosyl transferase family 1" evidence="1">
    <location>
        <begin position="157"/>
        <end position="294"/>
    </location>
</feature>
<dbReference type="Proteomes" id="UP000515758">
    <property type="component" value="Chromosome"/>
</dbReference>
<dbReference type="GO" id="GO:0016757">
    <property type="term" value="F:glycosyltransferase activity"/>
    <property type="evidence" value="ECO:0007669"/>
    <property type="project" value="InterPro"/>
</dbReference>
<name>A0A1C2TWP5_ACIPI</name>
<dbReference type="Pfam" id="PF13439">
    <property type="entry name" value="Glyco_transf_4"/>
    <property type="match status" value="1"/>
</dbReference>
<dbReference type="SUPFAM" id="SSF53756">
    <property type="entry name" value="UDP-Glycosyltransferase/glycogen phosphorylase"/>
    <property type="match status" value="1"/>
</dbReference>
<dbReference type="PANTHER" id="PTHR12526:SF630">
    <property type="entry name" value="GLYCOSYLTRANSFERASE"/>
    <property type="match status" value="1"/>
</dbReference>
<dbReference type="Gene3D" id="3.40.50.2000">
    <property type="entry name" value="Glycogen Phosphorylase B"/>
    <property type="match status" value="2"/>
</dbReference>
<evidence type="ECO:0000313" key="5">
    <source>
        <dbReference type="Proteomes" id="UP000515758"/>
    </source>
</evidence>
<accession>A0A1H8PHK9</accession>
<accession>K9CAQ5</accession>
<evidence type="ECO:0000313" key="3">
    <source>
        <dbReference type="EMBL" id="BBQ47553.1"/>
    </source>
</evidence>
<dbReference type="RefSeq" id="WP_002116302.1">
    <property type="nucleotide sequence ID" value="NZ_AMST01000041.1"/>
</dbReference>
<sequence>MKITLVMASDEEGGLEKHVLELAAGLSQSHEVSLIAHQKYKSQVKSAVNFVAFDMSGSRYNPWTKYRLKKLILATEPQVLHAHASKTAKLLQGILNSLNFPCVVTMHGAKKNIKTYLAFDHIICVSKRLAQIVGQPHKVSVVYNGISLNITAQPFVKNRKFIAIGRLNEVKGFNLLLAAWQNIPCELTIIGDGEERDRLEKLIKEYQLADRVKLYGYSNNIHPLIAEHEALIVSSLREGGPYTLAETLLLERPVIGTNVGMMSEFIPTEFLCEPNNILALQQLIQNYLKISDPESSFKTAYVLAQEQLTFTKMIDHTVQVYQSLFSV</sequence>
<organism evidence="4 6">
    <name type="scientific">Acinetobacter pittii</name>
    <name type="common">Acinetobacter genomosp. 3</name>
    <dbReference type="NCBI Taxonomy" id="48296"/>
    <lineage>
        <taxon>Bacteria</taxon>
        <taxon>Pseudomonadati</taxon>
        <taxon>Pseudomonadota</taxon>
        <taxon>Gammaproteobacteria</taxon>
        <taxon>Moraxellales</taxon>
        <taxon>Moraxellaceae</taxon>
        <taxon>Acinetobacter</taxon>
        <taxon>Acinetobacter calcoaceticus/baumannii complex</taxon>
    </lineage>
</organism>
<dbReference type="InterPro" id="IPR001296">
    <property type="entry name" value="Glyco_trans_1"/>
</dbReference>